<evidence type="ECO:0000259" key="2">
    <source>
        <dbReference type="Pfam" id="PF03795"/>
    </source>
</evidence>
<sequence>MEYALVIYHDEAGELSPAEIDDHPRHRAWLDEVRRRGAFAGGQRLRPGRAGRTVRSRAGATLVSDGPFVEAREQVGGFVLLRCADLDEATELAALHPFAELGAIEVRPVWSR</sequence>
<dbReference type="AlphaFoldDB" id="A0A0D0VM67"/>
<comment type="similarity">
    <text evidence="1">Belongs to the YciI family.</text>
</comment>
<dbReference type="EMBL" id="JXSX01000003">
    <property type="protein sequence ID" value="KIR61863.1"/>
    <property type="molecule type" value="Genomic_DNA"/>
</dbReference>
<dbReference type="SUPFAM" id="SSF54909">
    <property type="entry name" value="Dimeric alpha+beta barrel"/>
    <property type="match status" value="1"/>
</dbReference>
<dbReference type="Pfam" id="PF03795">
    <property type="entry name" value="YCII"/>
    <property type="match status" value="1"/>
</dbReference>
<dbReference type="InterPro" id="IPR005545">
    <property type="entry name" value="YCII"/>
</dbReference>
<dbReference type="Proteomes" id="UP000032254">
    <property type="component" value="Unassembled WGS sequence"/>
</dbReference>
<reference evidence="3 4" key="1">
    <citation type="submission" date="2015-01" db="EMBL/GenBank/DDBJ databases">
        <title>Sequencing and annotation of Micromonospora carbonacea strain JXNU-1 genome.</title>
        <authorList>
            <person name="Long Z."/>
            <person name="Huang Y."/>
            <person name="Jiang Y."/>
        </authorList>
    </citation>
    <scope>NUCLEOTIDE SEQUENCE [LARGE SCALE GENOMIC DNA]</scope>
    <source>
        <strain evidence="3 4">JXNU-1</strain>
    </source>
</reference>
<evidence type="ECO:0000256" key="1">
    <source>
        <dbReference type="ARBA" id="ARBA00007689"/>
    </source>
</evidence>
<name>A0A0D0VM67_9ACTN</name>
<protein>
    <submittedName>
        <fullName evidence="3">Transcription initiation protein</fullName>
    </submittedName>
</protein>
<comment type="caution">
    <text evidence="3">The sequence shown here is derived from an EMBL/GenBank/DDBJ whole genome shotgun (WGS) entry which is preliminary data.</text>
</comment>
<dbReference type="PANTHER" id="PTHR35174:SF3">
    <property type="entry name" value="BLL7171 PROTEIN"/>
    <property type="match status" value="1"/>
</dbReference>
<evidence type="ECO:0000313" key="4">
    <source>
        <dbReference type="Proteomes" id="UP000032254"/>
    </source>
</evidence>
<dbReference type="RefSeq" id="WP_043969035.1">
    <property type="nucleotide sequence ID" value="NZ_JBEZEN010000057.1"/>
</dbReference>
<organism evidence="3 4">
    <name type="scientific">Micromonospora haikouensis</name>
    <dbReference type="NCBI Taxonomy" id="686309"/>
    <lineage>
        <taxon>Bacteria</taxon>
        <taxon>Bacillati</taxon>
        <taxon>Actinomycetota</taxon>
        <taxon>Actinomycetes</taxon>
        <taxon>Micromonosporales</taxon>
        <taxon>Micromonosporaceae</taxon>
        <taxon>Micromonospora</taxon>
    </lineage>
</organism>
<dbReference type="PATRIC" id="fig|47853.6.peg.6475"/>
<accession>A0A0D0VM67</accession>
<dbReference type="PANTHER" id="PTHR35174">
    <property type="entry name" value="BLL7171 PROTEIN-RELATED"/>
    <property type="match status" value="1"/>
</dbReference>
<gene>
    <name evidence="3" type="ORF">TK50_30880</name>
</gene>
<dbReference type="OrthoDB" id="668782at2"/>
<feature type="domain" description="YCII-related" evidence="2">
    <location>
        <begin position="1"/>
        <end position="110"/>
    </location>
</feature>
<dbReference type="Gene3D" id="3.30.70.1060">
    <property type="entry name" value="Dimeric alpha+beta barrel"/>
    <property type="match status" value="1"/>
</dbReference>
<keyword evidence="4" id="KW-1185">Reference proteome</keyword>
<proteinExistence type="inferred from homology"/>
<dbReference type="GeneID" id="301308407"/>
<dbReference type="InterPro" id="IPR011008">
    <property type="entry name" value="Dimeric_a/b-barrel"/>
</dbReference>
<evidence type="ECO:0000313" key="3">
    <source>
        <dbReference type="EMBL" id="KIR61863.1"/>
    </source>
</evidence>